<dbReference type="Proteomes" id="UP000287033">
    <property type="component" value="Unassembled WGS sequence"/>
</dbReference>
<comment type="caution">
    <text evidence="2">The sequence shown here is derived from an EMBL/GenBank/DDBJ whole genome shotgun (WGS) entry which is preliminary data.</text>
</comment>
<name>A0A401STL5_CHIPU</name>
<dbReference type="SUPFAM" id="SSF48726">
    <property type="entry name" value="Immunoglobulin"/>
    <property type="match status" value="1"/>
</dbReference>
<proteinExistence type="predicted"/>
<feature type="chain" id="PRO_5019085491" description="Ig-like domain-containing protein" evidence="1">
    <location>
        <begin position="20"/>
        <end position="98"/>
    </location>
</feature>
<dbReference type="AlphaFoldDB" id="A0A401STL5"/>
<evidence type="ECO:0008006" key="4">
    <source>
        <dbReference type="Google" id="ProtNLM"/>
    </source>
</evidence>
<gene>
    <name evidence="2" type="ORF">chiPu_0012182</name>
</gene>
<keyword evidence="1" id="KW-0732">Signal</keyword>
<evidence type="ECO:0000256" key="1">
    <source>
        <dbReference type="SAM" id="SignalP"/>
    </source>
</evidence>
<reference evidence="2 3" key="1">
    <citation type="journal article" date="2018" name="Nat. Ecol. Evol.">
        <title>Shark genomes provide insights into elasmobranch evolution and the origin of vertebrates.</title>
        <authorList>
            <person name="Hara Y"/>
            <person name="Yamaguchi K"/>
            <person name="Onimaru K"/>
            <person name="Kadota M"/>
            <person name="Koyanagi M"/>
            <person name="Keeley SD"/>
            <person name="Tatsumi K"/>
            <person name="Tanaka K"/>
            <person name="Motone F"/>
            <person name="Kageyama Y"/>
            <person name="Nozu R"/>
            <person name="Adachi N"/>
            <person name="Nishimura O"/>
            <person name="Nakagawa R"/>
            <person name="Tanegashima C"/>
            <person name="Kiyatake I"/>
            <person name="Matsumoto R"/>
            <person name="Murakumo K"/>
            <person name="Nishida K"/>
            <person name="Terakita A"/>
            <person name="Kuratani S"/>
            <person name="Sato K"/>
            <person name="Hyodo S Kuraku.S."/>
        </authorList>
    </citation>
    <scope>NUCLEOTIDE SEQUENCE [LARGE SCALE GENOMIC DNA]</scope>
</reference>
<keyword evidence="3" id="KW-1185">Reference proteome</keyword>
<protein>
    <recommendedName>
        <fullName evidence="4">Ig-like domain-containing protein</fullName>
    </recommendedName>
</protein>
<dbReference type="InterPro" id="IPR013783">
    <property type="entry name" value="Ig-like_fold"/>
</dbReference>
<dbReference type="InterPro" id="IPR036179">
    <property type="entry name" value="Ig-like_dom_sf"/>
</dbReference>
<accession>A0A401STL5</accession>
<organism evidence="2 3">
    <name type="scientific">Chiloscyllium punctatum</name>
    <name type="common">Brownbanded bambooshark</name>
    <name type="synonym">Hemiscyllium punctatum</name>
    <dbReference type="NCBI Taxonomy" id="137246"/>
    <lineage>
        <taxon>Eukaryota</taxon>
        <taxon>Metazoa</taxon>
        <taxon>Chordata</taxon>
        <taxon>Craniata</taxon>
        <taxon>Vertebrata</taxon>
        <taxon>Chondrichthyes</taxon>
        <taxon>Elasmobranchii</taxon>
        <taxon>Galeomorphii</taxon>
        <taxon>Galeoidea</taxon>
        <taxon>Orectolobiformes</taxon>
        <taxon>Hemiscylliidae</taxon>
        <taxon>Chiloscyllium</taxon>
    </lineage>
</organism>
<evidence type="ECO:0000313" key="2">
    <source>
        <dbReference type="EMBL" id="GCC33712.1"/>
    </source>
</evidence>
<sequence>MIQLALCPILFCPLADVTHQWALSRSVKNGEQAVVNCYQNETVRSNMLWYRQKPGDRFKLIRCQHRSNEAVYEEDFKSRFEITREDVYPDHQQCWPRR</sequence>
<feature type="signal peptide" evidence="1">
    <location>
        <begin position="1"/>
        <end position="19"/>
    </location>
</feature>
<evidence type="ECO:0000313" key="3">
    <source>
        <dbReference type="Proteomes" id="UP000287033"/>
    </source>
</evidence>
<dbReference type="EMBL" id="BEZZ01000538">
    <property type="protein sequence ID" value="GCC33712.1"/>
    <property type="molecule type" value="Genomic_DNA"/>
</dbReference>
<dbReference type="Gene3D" id="2.60.40.10">
    <property type="entry name" value="Immunoglobulins"/>
    <property type="match status" value="1"/>
</dbReference>